<feature type="transmembrane region" description="Helical" evidence="7">
    <location>
        <begin position="457"/>
        <end position="483"/>
    </location>
</feature>
<dbReference type="CDD" id="cd17330">
    <property type="entry name" value="MFS_SLC46_TetA_like"/>
    <property type="match status" value="1"/>
</dbReference>
<feature type="transmembrane region" description="Helical" evidence="7">
    <location>
        <begin position="174"/>
        <end position="190"/>
    </location>
</feature>
<sequence>MTRRDFDELNNSQPSSEDVELKSTKQIDEENSLPIDHHLLSNGNLEELTEKQLENEEKTEEIPEKVTPLPWGKLSVVFFMYLCDSLSVTSLFPYVTFMIADFNLTDNPREYGYYVGLLAASYFISQFISSFLWGTISDNLGRRPVLLFGTFFGAVCVLMFGFSKWLWWACICRFFYGLLNGNLGVVKSYLGEITDSTNQARAFSFTSITFSLASVIGPLLGGLFSRPFQQYPSFVMLFPEWLQSFIIQFPYILPSLFISTLSFLSFILAYFKLEETNQSSWYYRKFISKESEKTIQKSSTTISKTNLLSSPTTEFEYSEQEPIIKESRFEKFKKNFNNFRKHEMLSSPVPLATCFLYLFLGSRQIMFDECYPLFSVMPIDKGGLGMSSYQLGILGGTLGFILFLSQLFITPLVVQRFGPLTCYRWSIIVEAIFNVIFPEIIWLVVSDTDPMWKHILFWGALGSILLVKQVATGYTFLGTFIFTNNSVSRRNYGKVNGTSQSFVSLSRMVSPIIGGSIFASSVAVSKFPIDHRLVFYVATSISILMFLVSLILKKTINKPKEELESTTIEKVPKDTFE</sequence>
<accession>D2VS29</accession>
<dbReference type="PROSITE" id="PS50850">
    <property type="entry name" value="MFS"/>
    <property type="match status" value="1"/>
</dbReference>
<dbReference type="InterPro" id="IPR036259">
    <property type="entry name" value="MFS_trans_sf"/>
</dbReference>
<keyword evidence="10" id="KW-1185">Reference proteome</keyword>
<protein>
    <submittedName>
        <fullName evidence="9">Predicted protein</fullName>
    </submittedName>
</protein>
<feature type="transmembrane region" description="Helical" evidence="7">
    <location>
        <begin position="111"/>
        <end position="133"/>
    </location>
</feature>
<dbReference type="EMBL" id="GG738893">
    <property type="protein sequence ID" value="EFC40347.1"/>
    <property type="molecule type" value="Genomic_DNA"/>
</dbReference>
<feature type="transmembrane region" description="Helical" evidence="7">
    <location>
        <begin position="74"/>
        <end position="99"/>
    </location>
</feature>
<dbReference type="Pfam" id="PF07690">
    <property type="entry name" value="MFS_1"/>
    <property type="match status" value="1"/>
</dbReference>
<dbReference type="GeneID" id="8854778"/>
<keyword evidence="5 7" id="KW-0472">Membrane</keyword>
<feature type="transmembrane region" description="Helical" evidence="7">
    <location>
        <begin position="387"/>
        <end position="413"/>
    </location>
</feature>
<evidence type="ECO:0000256" key="2">
    <source>
        <dbReference type="ARBA" id="ARBA00022448"/>
    </source>
</evidence>
<feature type="transmembrane region" description="Helical" evidence="7">
    <location>
        <begin position="425"/>
        <end position="445"/>
    </location>
</feature>
<evidence type="ECO:0000313" key="10">
    <source>
        <dbReference type="Proteomes" id="UP000006671"/>
    </source>
</evidence>
<dbReference type="InterPro" id="IPR020846">
    <property type="entry name" value="MFS_dom"/>
</dbReference>
<dbReference type="InParanoid" id="D2VS29"/>
<feature type="transmembrane region" description="Helical" evidence="7">
    <location>
        <begin position="202"/>
        <end position="225"/>
    </location>
</feature>
<evidence type="ECO:0000256" key="4">
    <source>
        <dbReference type="ARBA" id="ARBA00022989"/>
    </source>
</evidence>
<name>D2VS29_NAEGR</name>
<dbReference type="RefSeq" id="XP_002673091.1">
    <property type="nucleotide sequence ID" value="XM_002673045.1"/>
</dbReference>
<dbReference type="GO" id="GO:0016020">
    <property type="term" value="C:membrane"/>
    <property type="evidence" value="ECO:0007669"/>
    <property type="project" value="UniProtKB-SubCell"/>
</dbReference>
<feature type="transmembrane region" description="Helical" evidence="7">
    <location>
        <begin position="145"/>
        <end position="168"/>
    </location>
</feature>
<dbReference type="PRINTS" id="PR01035">
    <property type="entry name" value="TCRTETA"/>
</dbReference>
<organism evidence="10">
    <name type="scientific">Naegleria gruberi</name>
    <name type="common">Amoeba</name>
    <dbReference type="NCBI Taxonomy" id="5762"/>
    <lineage>
        <taxon>Eukaryota</taxon>
        <taxon>Discoba</taxon>
        <taxon>Heterolobosea</taxon>
        <taxon>Tetramitia</taxon>
        <taxon>Eutetramitia</taxon>
        <taxon>Vahlkampfiidae</taxon>
        <taxon>Naegleria</taxon>
    </lineage>
</organism>
<feature type="transmembrane region" description="Helical" evidence="7">
    <location>
        <begin position="533"/>
        <end position="552"/>
    </location>
</feature>
<dbReference type="PANTHER" id="PTHR23504:SF15">
    <property type="entry name" value="MAJOR FACILITATOR SUPERFAMILY (MFS) PROFILE DOMAIN-CONTAINING PROTEIN"/>
    <property type="match status" value="1"/>
</dbReference>
<dbReference type="Gene3D" id="1.20.1250.20">
    <property type="entry name" value="MFS general substrate transporter like domains"/>
    <property type="match status" value="1"/>
</dbReference>
<feature type="transmembrane region" description="Helical" evidence="7">
    <location>
        <begin position="349"/>
        <end position="367"/>
    </location>
</feature>
<keyword evidence="2" id="KW-0813">Transport</keyword>
<dbReference type="Proteomes" id="UP000006671">
    <property type="component" value="Unassembled WGS sequence"/>
</dbReference>
<dbReference type="OMA" id="PWKELQP"/>
<dbReference type="eggNOG" id="KOG2615">
    <property type="taxonomic scope" value="Eukaryota"/>
</dbReference>
<dbReference type="GO" id="GO:0022857">
    <property type="term" value="F:transmembrane transporter activity"/>
    <property type="evidence" value="ECO:0007669"/>
    <property type="project" value="InterPro"/>
</dbReference>
<dbReference type="InterPro" id="IPR001958">
    <property type="entry name" value="Tet-R_TetA/multi-R_MdtG-like"/>
</dbReference>
<feature type="transmembrane region" description="Helical" evidence="7">
    <location>
        <begin position="504"/>
        <end position="527"/>
    </location>
</feature>
<dbReference type="VEuPathDB" id="AmoebaDB:NAEGRDRAFT_71792"/>
<dbReference type="AlphaFoldDB" id="D2VS29"/>
<dbReference type="KEGG" id="ngr:NAEGRDRAFT_71792"/>
<feature type="region of interest" description="Disordered" evidence="6">
    <location>
        <begin position="1"/>
        <end position="25"/>
    </location>
</feature>
<proteinExistence type="predicted"/>
<reference evidence="9 10" key="1">
    <citation type="journal article" date="2010" name="Cell">
        <title>The genome of Naegleria gruberi illuminates early eukaryotic versatility.</title>
        <authorList>
            <person name="Fritz-Laylin L.K."/>
            <person name="Prochnik S.E."/>
            <person name="Ginger M.L."/>
            <person name="Dacks J.B."/>
            <person name="Carpenter M.L."/>
            <person name="Field M.C."/>
            <person name="Kuo A."/>
            <person name="Paredez A."/>
            <person name="Chapman J."/>
            <person name="Pham J."/>
            <person name="Shu S."/>
            <person name="Neupane R."/>
            <person name="Cipriano M."/>
            <person name="Mancuso J."/>
            <person name="Tu H."/>
            <person name="Salamov A."/>
            <person name="Lindquist E."/>
            <person name="Shapiro H."/>
            <person name="Lucas S."/>
            <person name="Grigoriev I.V."/>
            <person name="Cande W.Z."/>
            <person name="Fulton C."/>
            <person name="Rokhsar D.S."/>
            <person name="Dawson S.C."/>
        </authorList>
    </citation>
    <scope>NUCLEOTIDE SEQUENCE [LARGE SCALE GENOMIC DNA]</scope>
    <source>
        <strain evidence="9 10">NEG-M</strain>
    </source>
</reference>
<evidence type="ECO:0000259" key="8">
    <source>
        <dbReference type="PROSITE" id="PS50850"/>
    </source>
</evidence>
<dbReference type="PANTHER" id="PTHR23504">
    <property type="entry name" value="MAJOR FACILITATOR SUPERFAMILY DOMAIN-CONTAINING PROTEIN 10"/>
    <property type="match status" value="1"/>
</dbReference>
<evidence type="ECO:0000256" key="7">
    <source>
        <dbReference type="SAM" id="Phobius"/>
    </source>
</evidence>
<evidence type="ECO:0000256" key="6">
    <source>
        <dbReference type="SAM" id="MobiDB-lite"/>
    </source>
</evidence>
<evidence type="ECO:0000256" key="1">
    <source>
        <dbReference type="ARBA" id="ARBA00004141"/>
    </source>
</evidence>
<feature type="domain" description="Major facilitator superfamily (MFS) profile" evidence="8">
    <location>
        <begin position="73"/>
        <end position="557"/>
    </location>
</feature>
<keyword evidence="4 7" id="KW-1133">Transmembrane helix</keyword>
<comment type="subcellular location">
    <subcellularLocation>
        <location evidence="1">Membrane</location>
        <topology evidence="1">Multi-pass membrane protein</topology>
    </subcellularLocation>
</comment>
<keyword evidence="3 7" id="KW-0812">Transmembrane</keyword>
<evidence type="ECO:0000313" key="9">
    <source>
        <dbReference type="EMBL" id="EFC40347.1"/>
    </source>
</evidence>
<gene>
    <name evidence="9" type="ORF">NAEGRDRAFT_71792</name>
</gene>
<evidence type="ECO:0000256" key="5">
    <source>
        <dbReference type="ARBA" id="ARBA00023136"/>
    </source>
</evidence>
<dbReference type="InterPro" id="IPR011701">
    <property type="entry name" value="MFS"/>
</dbReference>
<feature type="transmembrane region" description="Helical" evidence="7">
    <location>
        <begin position="245"/>
        <end position="271"/>
    </location>
</feature>
<dbReference type="OrthoDB" id="419616at2759"/>
<dbReference type="SUPFAM" id="SSF103473">
    <property type="entry name" value="MFS general substrate transporter"/>
    <property type="match status" value="1"/>
</dbReference>
<evidence type="ECO:0000256" key="3">
    <source>
        <dbReference type="ARBA" id="ARBA00022692"/>
    </source>
</evidence>